<evidence type="ECO:0000256" key="4">
    <source>
        <dbReference type="ARBA" id="ARBA00022741"/>
    </source>
</evidence>
<evidence type="ECO:0000256" key="9">
    <source>
        <dbReference type="SAM" id="Phobius"/>
    </source>
</evidence>
<dbReference type="OrthoDB" id="66620at2759"/>
<evidence type="ECO:0000256" key="1">
    <source>
        <dbReference type="ARBA" id="ARBA00004141"/>
    </source>
</evidence>
<evidence type="ECO:0000256" key="2">
    <source>
        <dbReference type="ARBA" id="ARBA00022448"/>
    </source>
</evidence>
<evidence type="ECO:0000256" key="7">
    <source>
        <dbReference type="ARBA" id="ARBA00023136"/>
    </source>
</evidence>
<dbReference type="GO" id="GO:0140359">
    <property type="term" value="F:ABC-type transporter activity"/>
    <property type="evidence" value="ECO:0007669"/>
    <property type="project" value="InterPro"/>
</dbReference>
<dbReference type="PROSITE" id="PS50893">
    <property type="entry name" value="ABC_TRANSPORTER_2"/>
    <property type="match status" value="1"/>
</dbReference>
<dbReference type="Proteomes" id="UP000247498">
    <property type="component" value="Unassembled WGS sequence"/>
</dbReference>
<keyword evidence="7 9" id="KW-0472">Membrane</keyword>
<dbReference type="GO" id="GO:0005524">
    <property type="term" value="F:ATP binding"/>
    <property type="evidence" value="ECO:0007669"/>
    <property type="project" value="UniProtKB-KW"/>
</dbReference>
<organism evidence="11 12">
    <name type="scientific">Raphidocelis subcapitata</name>
    <dbReference type="NCBI Taxonomy" id="307507"/>
    <lineage>
        <taxon>Eukaryota</taxon>
        <taxon>Viridiplantae</taxon>
        <taxon>Chlorophyta</taxon>
        <taxon>core chlorophytes</taxon>
        <taxon>Chlorophyceae</taxon>
        <taxon>CS clade</taxon>
        <taxon>Sphaeropleales</taxon>
        <taxon>Selenastraceae</taxon>
        <taxon>Raphidocelis</taxon>
    </lineage>
</organism>
<dbReference type="InterPro" id="IPR013525">
    <property type="entry name" value="ABC2_TM"/>
</dbReference>
<keyword evidence="12" id="KW-1185">Reference proteome</keyword>
<feature type="domain" description="ABC transporter" evidence="10">
    <location>
        <begin position="69"/>
        <end position="317"/>
    </location>
</feature>
<evidence type="ECO:0000313" key="11">
    <source>
        <dbReference type="EMBL" id="GBF91998.1"/>
    </source>
</evidence>
<keyword evidence="6 9" id="KW-1133">Transmembrane helix</keyword>
<keyword evidence="5" id="KW-0067">ATP-binding</keyword>
<feature type="transmembrane region" description="Helical" evidence="9">
    <location>
        <begin position="708"/>
        <end position="734"/>
    </location>
</feature>
<proteinExistence type="predicted"/>
<dbReference type="PANTHER" id="PTHR48041:SF139">
    <property type="entry name" value="PROTEIN SCARLET"/>
    <property type="match status" value="1"/>
</dbReference>
<comment type="subcellular location">
    <subcellularLocation>
        <location evidence="1">Membrane</location>
        <topology evidence="1">Multi-pass membrane protein</topology>
    </subcellularLocation>
</comment>
<dbReference type="AlphaFoldDB" id="A0A2V0NWI1"/>
<dbReference type="SMART" id="SM00382">
    <property type="entry name" value="AAA"/>
    <property type="match status" value="1"/>
</dbReference>
<feature type="region of interest" description="Disordered" evidence="8">
    <location>
        <begin position="373"/>
        <end position="392"/>
    </location>
</feature>
<dbReference type="GO" id="GO:0016887">
    <property type="term" value="F:ATP hydrolysis activity"/>
    <property type="evidence" value="ECO:0007669"/>
    <property type="project" value="InterPro"/>
</dbReference>
<dbReference type="Pfam" id="PF01061">
    <property type="entry name" value="ABC2_membrane"/>
    <property type="match status" value="1"/>
</dbReference>
<feature type="transmembrane region" description="Helical" evidence="9">
    <location>
        <begin position="528"/>
        <end position="552"/>
    </location>
</feature>
<feature type="region of interest" description="Disordered" evidence="8">
    <location>
        <begin position="407"/>
        <end position="426"/>
    </location>
</feature>
<protein>
    <submittedName>
        <fullName evidence="11">ABC transporter G family</fullName>
    </submittedName>
</protein>
<comment type="caution">
    <text evidence="11">The sequence shown here is derived from an EMBL/GenBank/DDBJ whole genome shotgun (WGS) entry which is preliminary data.</text>
</comment>
<accession>A0A2V0NWI1</accession>
<dbReference type="InterPro" id="IPR003593">
    <property type="entry name" value="AAA+_ATPase"/>
</dbReference>
<keyword evidence="4" id="KW-0547">Nucleotide-binding</keyword>
<dbReference type="PANTHER" id="PTHR48041">
    <property type="entry name" value="ABC TRANSPORTER G FAMILY MEMBER 28"/>
    <property type="match status" value="1"/>
</dbReference>
<reference evidence="11 12" key="1">
    <citation type="journal article" date="2018" name="Sci. Rep.">
        <title>Raphidocelis subcapitata (=Pseudokirchneriella subcapitata) provides an insight into genome evolution and environmental adaptations in the Sphaeropleales.</title>
        <authorList>
            <person name="Suzuki S."/>
            <person name="Yamaguchi H."/>
            <person name="Nakajima N."/>
            <person name="Kawachi M."/>
        </authorList>
    </citation>
    <scope>NUCLEOTIDE SEQUENCE [LARGE SCALE GENOMIC DNA]</scope>
    <source>
        <strain evidence="11 12">NIES-35</strain>
    </source>
</reference>
<evidence type="ECO:0000259" key="10">
    <source>
        <dbReference type="PROSITE" id="PS50893"/>
    </source>
</evidence>
<gene>
    <name evidence="11" type="ORF">Rsub_04722</name>
</gene>
<feature type="compositionally biased region" description="Gly residues" evidence="8">
    <location>
        <begin position="376"/>
        <end position="387"/>
    </location>
</feature>
<evidence type="ECO:0000256" key="5">
    <source>
        <dbReference type="ARBA" id="ARBA00022840"/>
    </source>
</evidence>
<sequence length="739" mass="78061">MELSVWLPPFILAHVFAAAFAILALATLAPGLWRRLLRRPAPAPGPPLPRPSSADLWRKHGAVGKVLLLEWDGVGCAYSTQAGIKTVLKDVGGSARPFQMSALLGPSGAGKSTLLDILAGRKTLGRLTGTVLVNGRPRGGDFARCVSYVPQEDSFLPTMTVDETCAFHAALTLPRGTSRQQRGARAEEVLAAMGLLGTRGTLVGGVLPGGISLRGLSGGERKRLSVAVGILAAPSILFLDEPTSGLDSCSALSVVEHLRDRAADSGLTIVSSIHQPRAAVWAAFDSVSLLSEGALLYAGPCSEIVSWFESIGLGPWRPDVHGTACDWVMDLVNIGFEIKPQSNGEGRTITTRGELDDAAARFAAHFAASTAQGRLENGGSGGGGGSPGKAAAPKAAAGAAAKGADSAQCKDADSGSGVQDGGGARRRPSWWTAFCALLWRELLWTMRNPADVAGRMLLFAYLGAGCGVVFWRAADAPGLDSLRDRINVLFILVQQFLMMPFVYMSLYSADKRHYVADVGARLYTTSPYYAAKSVAVLPFVIVNTLVCSYTAYGMIGLRVESRALAVHGATSVLVYLVAHQVHSASSIIMPNEDTAFLVTIAWSAYNFYFAGFLIKADDMVVRWLPPLRWLSALNYAYPLYVDAEFRGASFPCSGGLVKPGTAATLSSLLPATPALRSGALTAALTARAPGCVAAGDAVLDYFGVTLPVWAYFLALIAYLAAAHVATYCGLLLLARRERR</sequence>
<keyword evidence="2" id="KW-0813">Transport</keyword>
<dbReference type="SUPFAM" id="SSF52540">
    <property type="entry name" value="P-loop containing nucleoside triphosphate hydrolases"/>
    <property type="match status" value="1"/>
</dbReference>
<feature type="transmembrane region" description="Helical" evidence="9">
    <location>
        <begin position="594"/>
        <end position="614"/>
    </location>
</feature>
<evidence type="ECO:0000256" key="8">
    <source>
        <dbReference type="SAM" id="MobiDB-lite"/>
    </source>
</evidence>
<dbReference type="InterPro" id="IPR027417">
    <property type="entry name" value="P-loop_NTPase"/>
</dbReference>
<dbReference type="InterPro" id="IPR050352">
    <property type="entry name" value="ABCG_transporters"/>
</dbReference>
<feature type="transmembrane region" description="Helical" evidence="9">
    <location>
        <begin position="486"/>
        <end position="507"/>
    </location>
</feature>
<name>A0A2V0NWI1_9CHLO</name>
<feature type="transmembrane region" description="Helical" evidence="9">
    <location>
        <begin position="564"/>
        <end position="582"/>
    </location>
</feature>
<dbReference type="CDD" id="cd03213">
    <property type="entry name" value="ABCG_EPDR"/>
    <property type="match status" value="1"/>
</dbReference>
<keyword evidence="3 9" id="KW-0812">Transmembrane</keyword>
<dbReference type="InterPro" id="IPR003439">
    <property type="entry name" value="ABC_transporter-like_ATP-bd"/>
</dbReference>
<dbReference type="GO" id="GO:0016020">
    <property type="term" value="C:membrane"/>
    <property type="evidence" value="ECO:0007669"/>
    <property type="project" value="UniProtKB-SubCell"/>
</dbReference>
<dbReference type="Gene3D" id="3.40.50.300">
    <property type="entry name" value="P-loop containing nucleotide triphosphate hydrolases"/>
    <property type="match status" value="1"/>
</dbReference>
<dbReference type="PROSITE" id="PS00211">
    <property type="entry name" value="ABC_TRANSPORTER_1"/>
    <property type="match status" value="1"/>
</dbReference>
<evidence type="ECO:0000313" key="12">
    <source>
        <dbReference type="Proteomes" id="UP000247498"/>
    </source>
</evidence>
<evidence type="ECO:0000256" key="6">
    <source>
        <dbReference type="ARBA" id="ARBA00022989"/>
    </source>
</evidence>
<dbReference type="EMBL" id="BDRX01000028">
    <property type="protein sequence ID" value="GBF91998.1"/>
    <property type="molecule type" value="Genomic_DNA"/>
</dbReference>
<feature type="transmembrane region" description="Helical" evidence="9">
    <location>
        <begin position="6"/>
        <end position="29"/>
    </location>
</feature>
<dbReference type="Pfam" id="PF00005">
    <property type="entry name" value="ABC_tran"/>
    <property type="match status" value="1"/>
</dbReference>
<dbReference type="InParanoid" id="A0A2V0NWI1"/>
<dbReference type="InterPro" id="IPR017871">
    <property type="entry name" value="ABC_transporter-like_CS"/>
</dbReference>
<evidence type="ECO:0000256" key="3">
    <source>
        <dbReference type="ARBA" id="ARBA00022692"/>
    </source>
</evidence>
<feature type="transmembrane region" description="Helical" evidence="9">
    <location>
        <begin position="456"/>
        <end position="474"/>
    </location>
</feature>